<evidence type="ECO:0000313" key="1">
    <source>
        <dbReference type="EMBL" id="MCP2727980.1"/>
    </source>
</evidence>
<name>A0AAE3KKX8_9CYAN</name>
<dbReference type="Proteomes" id="UP001204953">
    <property type="component" value="Unassembled WGS sequence"/>
</dbReference>
<sequence>MVRDVLSKSPPNNSPSKLNKLGVDIQEAQESIYQFLLDIVKEKSPAAVLQEFRYSFIDYNAATGNPEIIKAISELIFANNEKEFRDTIKRACYILINNWYVSRNHASIQELVELFVEVRSPQRTLSPTLTRQRTWLWNFINGSEYNELKLFVSRYAEKEHWSNRYQSYLLVPQYTNLNNPVEQREAARALSLKLKEQFKLELAMYTARLQSAIHKERISNNPTALGDNVLNFIKKIVAKNGIFNYEHLAHLFMEQSKTINYRHFKYCLPKYLVFSLANNTICNTLEDKLTEKLVDLYVDYHEEPLDDALLLRTCNRLIDYFTTEDRNKPSEIFIWLMSQGHHIPLAILLLKIILICPNARNHLETSVAKLIEYYVNYPEEDCKWVIMFFEVFKIAFAIYADDVQYNLIKMDGDNPDKFSDLDLDAYRVFSQLRPTDSAKSELEKVLPTHGN</sequence>
<dbReference type="AlphaFoldDB" id="A0AAE3KKX8"/>
<dbReference type="RefSeq" id="WP_254010786.1">
    <property type="nucleotide sequence ID" value="NZ_JAMZMM010000034.1"/>
</dbReference>
<evidence type="ECO:0000313" key="2">
    <source>
        <dbReference type="Proteomes" id="UP001204953"/>
    </source>
</evidence>
<gene>
    <name evidence="1" type="ORF">NJ959_05735</name>
</gene>
<proteinExistence type="predicted"/>
<organism evidence="1 2">
    <name type="scientific">Limnofasciculus baicalensis BBK-W-15</name>
    <dbReference type="NCBI Taxonomy" id="2699891"/>
    <lineage>
        <taxon>Bacteria</taxon>
        <taxon>Bacillati</taxon>
        <taxon>Cyanobacteriota</taxon>
        <taxon>Cyanophyceae</taxon>
        <taxon>Coleofasciculales</taxon>
        <taxon>Coleofasciculaceae</taxon>
        <taxon>Limnofasciculus</taxon>
        <taxon>Limnofasciculus baicalensis</taxon>
    </lineage>
</organism>
<comment type="caution">
    <text evidence="1">The sequence shown here is derived from an EMBL/GenBank/DDBJ whole genome shotgun (WGS) entry which is preliminary data.</text>
</comment>
<reference evidence="1" key="1">
    <citation type="submission" date="2022-06" db="EMBL/GenBank/DDBJ databases">
        <title>New cyanobacteria of genus Symplocastrum in benthos of Lake Baikal.</title>
        <authorList>
            <person name="Sorokovikova E."/>
            <person name="Tikhonova I."/>
            <person name="Krasnopeev A."/>
            <person name="Evseev P."/>
            <person name="Gladkikh A."/>
            <person name="Belykh O."/>
        </authorList>
    </citation>
    <scope>NUCLEOTIDE SEQUENCE</scope>
    <source>
        <strain evidence="1">BBK-W-15</strain>
    </source>
</reference>
<protein>
    <submittedName>
        <fullName evidence="1">Uncharacterized protein</fullName>
    </submittedName>
</protein>
<accession>A0AAE3KKX8</accession>
<keyword evidence="2" id="KW-1185">Reference proteome</keyword>
<dbReference type="EMBL" id="JAMZMM010000034">
    <property type="protein sequence ID" value="MCP2727980.1"/>
    <property type="molecule type" value="Genomic_DNA"/>
</dbReference>